<comment type="caution">
    <text evidence="6">Lacks conserved residue(s) required for the propagation of feature annotation.</text>
</comment>
<evidence type="ECO:0000256" key="5">
    <source>
        <dbReference type="ARBA" id="ARBA00023180"/>
    </source>
</evidence>
<dbReference type="PROSITE" id="PS00022">
    <property type="entry name" value="EGF_1"/>
    <property type="match status" value="2"/>
</dbReference>
<evidence type="ECO:0000256" key="2">
    <source>
        <dbReference type="ARBA" id="ARBA00022729"/>
    </source>
</evidence>
<dbReference type="OrthoDB" id="283575at2759"/>
<comment type="caution">
    <text evidence="8">The sequence shown here is derived from an EMBL/GenBank/DDBJ whole genome shotgun (WGS) entry which is preliminary data.</text>
</comment>
<dbReference type="Pfam" id="PF12661">
    <property type="entry name" value="hEGF"/>
    <property type="match status" value="1"/>
</dbReference>
<dbReference type="PROSITE" id="PS01187">
    <property type="entry name" value="EGF_CA"/>
    <property type="match status" value="1"/>
</dbReference>
<dbReference type="Gene3D" id="2.10.25.10">
    <property type="entry name" value="Laminin"/>
    <property type="match status" value="4"/>
</dbReference>
<evidence type="ECO:0000313" key="9">
    <source>
        <dbReference type="Proteomes" id="UP000269221"/>
    </source>
</evidence>
<dbReference type="InterPro" id="IPR000152">
    <property type="entry name" value="EGF-type_Asp/Asn_hydroxyl_site"/>
</dbReference>
<dbReference type="PRINTS" id="PR00010">
    <property type="entry name" value="EGFBLOOD"/>
</dbReference>
<dbReference type="SMART" id="SM00179">
    <property type="entry name" value="EGF_CA"/>
    <property type="match status" value="3"/>
</dbReference>
<accession>A0A3M0KJJ3</accession>
<dbReference type="CDD" id="cd00054">
    <property type="entry name" value="EGF_CA"/>
    <property type="match status" value="3"/>
</dbReference>
<evidence type="ECO:0000256" key="1">
    <source>
        <dbReference type="ARBA" id="ARBA00022536"/>
    </source>
</evidence>
<evidence type="ECO:0000256" key="4">
    <source>
        <dbReference type="ARBA" id="ARBA00023157"/>
    </source>
</evidence>
<dbReference type="STRING" id="333673.A0A3M0KJJ3"/>
<keyword evidence="3" id="KW-0677">Repeat</keyword>
<keyword evidence="9" id="KW-1185">Reference proteome</keyword>
<name>A0A3M0KJJ3_HIRRU</name>
<reference evidence="8 9" key="1">
    <citation type="submission" date="2018-07" db="EMBL/GenBank/DDBJ databases">
        <title>A high quality draft genome assembly of the barn swallow (H. rustica rustica).</title>
        <authorList>
            <person name="Formenti G."/>
            <person name="Chiara M."/>
            <person name="Poveda L."/>
            <person name="Francoijs K.-J."/>
            <person name="Bonisoli-Alquati A."/>
            <person name="Canova L."/>
            <person name="Gianfranceschi L."/>
            <person name="Horner D.S."/>
            <person name="Saino N."/>
        </authorList>
    </citation>
    <scope>NUCLEOTIDE SEQUENCE [LARGE SCALE GENOMIC DNA]</scope>
    <source>
        <strain evidence="8">Chelidonia</strain>
        <tissue evidence="8">Blood</tissue>
    </source>
</reference>
<keyword evidence="1 6" id="KW-0245">EGF-like domain</keyword>
<evidence type="ECO:0000256" key="6">
    <source>
        <dbReference type="PROSITE-ProRule" id="PRU00076"/>
    </source>
</evidence>
<dbReference type="PROSITE" id="PS00010">
    <property type="entry name" value="ASX_HYDROXYL"/>
    <property type="match status" value="2"/>
</dbReference>
<gene>
    <name evidence="8" type="ORF">DUI87_10967</name>
</gene>
<feature type="disulfide bond" evidence="6">
    <location>
        <begin position="220"/>
        <end position="229"/>
    </location>
</feature>
<feature type="disulfide bond" evidence="6">
    <location>
        <begin position="182"/>
        <end position="191"/>
    </location>
</feature>
<feature type="domain" description="EGF-like" evidence="7">
    <location>
        <begin position="194"/>
        <end position="230"/>
    </location>
</feature>
<dbReference type="EMBL" id="QRBI01000106">
    <property type="protein sequence ID" value="RMC13429.1"/>
    <property type="molecule type" value="Genomic_DNA"/>
</dbReference>
<dbReference type="InterPro" id="IPR018097">
    <property type="entry name" value="EGF_Ca-bd_CS"/>
</dbReference>
<dbReference type="SMART" id="SM00181">
    <property type="entry name" value="EGF"/>
    <property type="match status" value="3"/>
</dbReference>
<protein>
    <recommendedName>
        <fullName evidence="7">EGF-like domain-containing protein</fullName>
    </recommendedName>
</protein>
<dbReference type="InterPro" id="IPR000742">
    <property type="entry name" value="EGF"/>
</dbReference>
<organism evidence="8 9">
    <name type="scientific">Hirundo rustica rustica</name>
    <dbReference type="NCBI Taxonomy" id="333673"/>
    <lineage>
        <taxon>Eukaryota</taxon>
        <taxon>Metazoa</taxon>
        <taxon>Chordata</taxon>
        <taxon>Craniata</taxon>
        <taxon>Vertebrata</taxon>
        <taxon>Euteleostomi</taxon>
        <taxon>Archelosauria</taxon>
        <taxon>Archosauria</taxon>
        <taxon>Dinosauria</taxon>
        <taxon>Saurischia</taxon>
        <taxon>Theropoda</taxon>
        <taxon>Coelurosauria</taxon>
        <taxon>Aves</taxon>
        <taxon>Neognathae</taxon>
        <taxon>Neoaves</taxon>
        <taxon>Telluraves</taxon>
        <taxon>Australaves</taxon>
        <taxon>Passeriformes</taxon>
        <taxon>Sylvioidea</taxon>
        <taxon>Hirundinidae</taxon>
        <taxon>Hirundo</taxon>
    </lineage>
</organism>
<dbReference type="SUPFAM" id="SSF57196">
    <property type="entry name" value="EGF/Laminin"/>
    <property type="match status" value="4"/>
</dbReference>
<evidence type="ECO:0000256" key="3">
    <source>
        <dbReference type="ARBA" id="ARBA00022737"/>
    </source>
</evidence>
<dbReference type="AlphaFoldDB" id="A0A3M0KJJ3"/>
<feature type="domain" description="EGF-like" evidence="7">
    <location>
        <begin position="232"/>
        <end position="268"/>
    </location>
</feature>
<dbReference type="InterPro" id="IPR013032">
    <property type="entry name" value="EGF-like_CS"/>
</dbReference>
<keyword evidence="2" id="KW-0732">Signal</keyword>
<proteinExistence type="predicted"/>
<dbReference type="GO" id="GO:0005509">
    <property type="term" value="F:calcium ion binding"/>
    <property type="evidence" value="ECO:0007669"/>
    <property type="project" value="InterPro"/>
</dbReference>
<evidence type="ECO:0000259" key="7">
    <source>
        <dbReference type="PROSITE" id="PS50026"/>
    </source>
</evidence>
<sequence>MESGQASGQLPPKQGEAAGSTRCYLSLSLAKGKMKRPTYRKSSGFICSKMFWAPHFKKDIEVLECVQKKAMELVKGLESSTTITDGLDLSQQCVHCGAGWHLSGIGEASGSFSEKHLYSLPHYQNLTTQTQYTIFVILIFRCICPLGYTGTFCELDIDNCIGNQCSQYGFCQDHLHNYSCYCVPGYEGPFCEVEINECSSSPCKNGATCVDLSGHFSCHCTAGFKGETCSVRINECQDRPCWNGGTCEEDISGFKCNCPFDLKGDLFHMAECMSVTGNKIVVELY</sequence>
<dbReference type="FunFam" id="2.10.25.10:FF:000472">
    <property type="entry name" value="Uncharacterized protein, isoform A"/>
    <property type="match status" value="1"/>
</dbReference>
<dbReference type="Proteomes" id="UP000269221">
    <property type="component" value="Unassembled WGS sequence"/>
</dbReference>
<evidence type="ECO:0000313" key="8">
    <source>
        <dbReference type="EMBL" id="RMC13429.1"/>
    </source>
</evidence>
<keyword evidence="4 6" id="KW-1015">Disulfide bond</keyword>
<dbReference type="PROSITE" id="PS01186">
    <property type="entry name" value="EGF_2"/>
    <property type="match status" value="2"/>
</dbReference>
<dbReference type="InterPro" id="IPR001881">
    <property type="entry name" value="EGF-like_Ca-bd_dom"/>
</dbReference>
<dbReference type="PANTHER" id="PTHR12916">
    <property type="entry name" value="CYTOCHROME C OXIDASE POLYPEPTIDE VIC-2"/>
    <property type="match status" value="1"/>
</dbReference>
<dbReference type="PANTHER" id="PTHR12916:SF4">
    <property type="entry name" value="UNINFLATABLE, ISOFORM C"/>
    <property type="match status" value="1"/>
</dbReference>
<feature type="domain" description="EGF-like" evidence="7">
    <location>
        <begin position="156"/>
        <end position="192"/>
    </location>
</feature>
<dbReference type="PROSITE" id="PS50026">
    <property type="entry name" value="EGF_3"/>
    <property type="match status" value="3"/>
</dbReference>
<dbReference type="Pfam" id="PF00008">
    <property type="entry name" value="EGF"/>
    <property type="match status" value="1"/>
</dbReference>
<keyword evidence="5" id="KW-0325">Glycoprotein</keyword>